<organism evidence="9">
    <name type="scientific">freshwater metagenome</name>
    <dbReference type="NCBI Taxonomy" id="449393"/>
    <lineage>
        <taxon>unclassified sequences</taxon>
        <taxon>metagenomes</taxon>
        <taxon>ecological metagenomes</taxon>
    </lineage>
</organism>
<feature type="transmembrane region" description="Helical" evidence="7">
    <location>
        <begin position="203"/>
        <end position="222"/>
    </location>
</feature>
<comment type="subcellular location">
    <subcellularLocation>
        <location evidence="1">Cell membrane</location>
        <topology evidence="1">Multi-pass membrane protein</topology>
    </subcellularLocation>
</comment>
<dbReference type="GO" id="GO:0005886">
    <property type="term" value="C:plasma membrane"/>
    <property type="evidence" value="ECO:0007669"/>
    <property type="project" value="UniProtKB-SubCell"/>
</dbReference>
<name>A0A6J7M6D7_9ZZZZ</name>
<dbReference type="CDD" id="cd06853">
    <property type="entry name" value="GT_WecA_like"/>
    <property type="match status" value="1"/>
</dbReference>
<feature type="transmembrane region" description="Helical" evidence="7">
    <location>
        <begin position="154"/>
        <end position="171"/>
    </location>
</feature>
<feature type="transmembrane region" description="Helical" evidence="7">
    <location>
        <begin position="287"/>
        <end position="308"/>
    </location>
</feature>
<evidence type="ECO:0000256" key="3">
    <source>
        <dbReference type="ARBA" id="ARBA00022679"/>
    </source>
</evidence>
<evidence type="ECO:0000256" key="2">
    <source>
        <dbReference type="ARBA" id="ARBA00022475"/>
    </source>
</evidence>
<reference evidence="9" key="1">
    <citation type="submission" date="2020-05" db="EMBL/GenBank/DDBJ databases">
        <authorList>
            <person name="Chiriac C."/>
            <person name="Salcher M."/>
            <person name="Ghai R."/>
            <person name="Kavagutti S V."/>
        </authorList>
    </citation>
    <scope>NUCLEOTIDE SEQUENCE</scope>
</reference>
<dbReference type="PANTHER" id="PTHR22926">
    <property type="entry name" value="PHOSPHO-N-ACETYLMURAMOYL-PENTAPEPTIDE-TRANSFERASE"/>
    <property type="match status" value="1"/>
</dbReference>
<dbReference type="GO" id="GO:0016780">
    <property type="term" value="F:phosphotransferase activity, for other substituted phosphate groups"/>
    <property type="evidence" value="ECO:0007669"/>
    <property type="project" value="InterPro"/>
</dbReference>
<sequence length="347" mass="36026">MLGALLERKWSLVALVAASLATLGLVPVARTVALRLGVMDRPKPGKMHQTPTPYLGGVAIALAVLVLPLALTGWERDTAWLLLGALLVCAVGVIDDVRSLLPAPRLAVEFLAAALAVRGGAKAPLFGNWLDVLLSMAALVLLTNSLNLLDNMDGVAASIVVAVSLPLLGSAVTNESWSQVAVLASLAGACLGFLIFNWHPAKIFMGDAGSLFLGFLLVSSALKASAVPYAQRNWATTVVGLVLAMAIAIFDTGLVVLSRIRAGRSILQGGTDHTSHRLQRLGVPIRVVALSLGVVAAITAGCGVLVLHGRLNPLIPLVPALAVGALLSVRLMCVPVYAASRGRREVV</sequence>
<evidence type="ECO:0000313" key="8">
    <source>
        <dbReference type="EMBL" id="CAB4798332.1"/>
    </source>
</evidence>
<keyword evidence="2" id="KW-1003">Cell membrane</keyword>
<feature type="transmembrane region" description="Helical" evidence="7">
    <location>
        <begin position="314"/>
        <end position="338"/>
    </location>
</feature>
<evidence type="ECO:0000256" key="5">
    <source>
        <dbReference type="ARBA" id="ARBA00022989"/>
    </source>
</evidence>
<evidence type="ECO:0000313" key="9">
    <source>
        <dbReference type="EMBL" id="CAB4973094.1"/>
    </source>
</evidence>
<feature type="transmembrane region" description="Helical" evidence="7">
    <location>
        <begin position="177"/>
        <end position="196"/>
    </location>
</feature>
<dbReference type="GO" id="GO:0071555">
    <property type="term" value="P:cell wall organization"/>
    <property type="evidence" value="ECO:0007669"/>
    <property type="project" value="TreeGrafter"/>
</dbReference>
<protein>
    <submittedName>
        <fullName evidence="9">Unannotated protein</fullName>
    </submittedName>
</protein>
<dbReference type="PANTHER" id="PTHR22926:SF3">
    <property type="entry name" value="UNDECAPRENYL-PHOSPHATE ALPHA-N-ACETYLGLUCOSAMINYL 1-PHOSPHATE TRANSFERASE"/>
    <property type="match status" value="1"/>
</dbReference>
<dbReference type="GO" id="GO:0044038">
    <property type="term" value="P:cell wall macromolecule biosynthetic process"/>
    <property type="evidence" value="ECO:0007669"/>
    <property type="project" value="TreeGrafter"/>
</dbReference>
<evidence type="ECO:0000256" key="6">
    <source>
        <dbReference type="ARBA" id="ARBA00023136"/>
    </source>
</evidence>
<keyword evidence="4 7" id="KW-0812">Transmembrane</keyword>
<proteinExistence type="predicted"/>
<dbReference type="Pfam" id="PF00953">
    <property type="entry name" value="Glycos_transf_4"/>
    <property type="match status" value="1"/>
</dbReference>
<dbReference type="EMBL" id="CAFBON010000002">
    <property type="protein sequence ID" value="CAB4973094.1"/>
    <property type="molecule type" value="Genomic_DNA"/>
</dbReference>
<feature type="transmembrane region" description="Helical" evidence="7">
    <location>
        <begin position="234"/>
        <end position="257"/>
    </location>
</feature>
<evidence type="ECO:0000256" key="4">
    <source>
        <dbReference type="ARBA" id="ARBA00022692"/>
    </source>
</evidence>
<keyword evidence="5 7" id="KW-1133">Transmembrane helix</keyword>
<dbReference type="EMBL" id="CAFAAJ010000038">
    <property type="protein sequence ID" value="CAB4798332.1"/>
    <property type="molecule type" value="Genomic_DNA"/>
</dbReference>
<gene>
    <name evidence="8" type="ORF">UFOPK3001_00788</name>
    <name evidence="9" type="ORF">UFOPK3954_00045</name>
</gene>
<keyword evidence="6 7" id="KW-0472">Membrane</keyword>
<feature type="transmembrane region" description="Helical" evidence="7">
    <location>
        <begin position="54"/>
        <end position="72"/>
    </location>
</feature>
<evidence type="ECO:0000256" key="7">
    <source>
        <dbReference type="SAM" id="Phobius"/>
    </source>
</evidence>
<feature type="transmembrane region" description="Helical" evidence="7">
    <location>
        <begin position="132"/>
        <end position="149"/>
    </location>
</feature>
<accession>A0A6J7M6D7</accession>
<feature type="transmembrane region" description="Helical" evidence="7">
    <location>
        <begin position="78"/>
        <end position="94"/>
    </location>
</feature>
<feature type="transmembrane region" description="Helical" evidence="7">
    <location>
        <begin position="12"/>
        <end position="33"/>
    </location>
</feature>
<dbReference type="InterPro" id="IPR000715">
    <property type="entry name" value="Glycosyl_transferase_4"/>
</dbReference>
<keyword evidence="3" id="KW-0808">Transferase</keyword>
<evidence type="ECO:0000256" key="1">
    <source>
        <dbReference type="ARBA" id="ARBA00004651"/>
    </source>
</evidence>
<dbReference type="AlphaFoldDB" id="A0A6J7M6D7"/>
<dbReference type="GO" id="GO:0009103">
    <property type="term" value="P:lipopolysaccharide biosynthetic process"/>
    <property type="evidence" value="ECO:0007669"/>
    <property type="project" value="TreeGrafter"/>
</dbReference>